<keyword evidence="2" id="KW-0238">DNA-binding</keyword>
<feature type="domain" description="HTH araC/xylS-type" evidence="4">
    <location>
        <begin position="209"/>
        <end position="307"/>
    </location>
</feature>
<dbReference type="InterPro" id="IPR020449">
    <property type="entry name" value="Tscrpt_reg_AraC-type_HTH"/>
</dbReference>
<dbReference type="PANTHER" id="PTHR46796">
    <property type="entry name" value="HTH-TYPE TRANSCRIPTIONAL ACTIVATOR RHAS-RELATED"/>
    <property type="match status" value="1"/>
</dbReference>
<dbReference type="PATRIC" id="fig|1502723.3.peg.7159"/>
<keyword evidence="3" id="KW-0804">Transcription</keyword>
<dbReference type="RefSeq" id="WP_055871655.1">
    <property type="nucleotide sequence ID" value="NZ_JYFN01000099.1"/>
</dbReference>
<gene>
    <name evidence="5" type="ORF">FF36_06189</name>
</gene>
<reference evidence="6" key="1">
    <citation type="submission" date="2015-02" db="EMBL/GenBank/DDBJ databases">
        <title>Draft Genome of Frankia sp. CpI1-S.</title>
        <authorList>
            <person name="Oshone R.T."/>
            <person name="Ngom M."/>
            <person name="Ghodhbane-Gtari F."/>
            <person name="Gtari M."/>
            <person name="Morris K."/>
            <person name="Thomas K."/>
            <person name="Sen A."/>
            <person name="Tisa L.S."/>
        </authorList>
    </citation>
    <scope>NUCLEOTIDE SEQUENCE [LARGE SCALE GENOMIC DNA]</scope>
    <source>
        <strain evidence="6">CpI1-S</strain>
    </source>
</reference>
<dbReference type="SMART" id="SM00342">
    <property type="entry name" value="HTH_ARAC"/>
    <property type="match status" value="1"/>
</dbReference>
<accession>A0A0D8B816</accession>
<dbReference type="PROSITE" id="PS00041">
    <property type="entry name" value="HTH_ARAC_FAMILY_1"/>
    <property type="match status" value="1"/>
</dbReference>
<dbReference type="InterPro" id="IPR018060">
    <property type="entry name" value="HTH_AraC"/>
</dbReference>
<dbReference type="InterPro" id="IPR050204">
    <property type="entry name" value="AraC_XylS_family_regulators"/>
</dbReference>
<name>A0A0D8B816_9ACTN</name>
<reference evidence="5 6" key="2">
    <citation type="journal article" date="2016" name="Genome Announc.">
        <title>Permanent Draft Genome Sequences for Two Variants of Frankia sp. Strain CpI1, the First Frankia Strain Isolated from Root Nodules of Comptonia peregrina.</title>
        <authorList>
            <person name="Oshone R."/>
            <person name="Hurst S.G.IV."/>
            <person name="Abebe-Akele F."/>
            <person name="Simpson S."/>
            <person name="Morris K."/>
            <person name="Thomas W.K."/>
            <person name="Tisa L.S."/>
        </authorList>
    </citation>
    <scope>NUCLEOTIDE SEQUENCE [LARGE SCALE GENOMIC DNA]</scope>
    <source>
        <strain evidence="6">CpI1-S</strain>
    </source>
</reference>
<dbReference type="InterPro" id="IPR018062">
    <property type="entry name" value="HTH_AraC-typ_CS"/>
</dbReference>
<evidence type="ECO:0000259" key="4">
    <source>
        <dbReference type="PROSITE" id="PS01124"/>
    </source>
</evidence>
<dbReference type="Proteomes" id="UP000032545">
    <property type="component" value="Unassembled WGS sequence"/>
</dbReference>
<dbReference type="GO" id="GO:0043565">
    <property type="term" value="F:sequence-specific DNA binding"/>
    <property type="evidence" value="ECO:0007669"/>
    <property type="project" value="InterPro"/>
</dbReference>
<evidence type="ECO:0000313" key="5">
    <source>
        <dbReference type="EMBL" id="KJE19532.1"/>
    </source>
</evidence>
<dbReference type="OrthoDB" id="2039152at2"/>
<dbReference type="EMBL" id="JYFN01000099">
    <property type="protein sequence ID" value="KJE19532.1"/>
    <property type="molecule type" value="Genomic_DNA"/>
</dbReference>
<evidence type="ECO:0000256" key="3">
    <source>
        <dbReference type="ARBA" id="ARBA00023163"/>
    </source>
</evidence>
<dbReference type="SUPFAM" id="SSF46689">
    <property type="entry name" value="Homeodomain-like"/>
    <property type="match status" value="2"/>
</dbReference>
<evidence type="ECO:0000256" key="2">
    <source>
        <dbReference type="ARBA" id="ARBA00023125"/>
    </source>
</evidence>
<dbReference type="InterPro" id="IPR009057">
    <property type="entry name" value="Homeodomain-like_sf"/>
</dbReference>
<evidence type="ECO:0000313" key="6">
    <source>
        <dbReference type="Proteomes" id="UP000032545"/>
    </source>
</evidence>
<keyword evidence="6" id="KW-1185">Reference proteome</keyword>
<organism evidence="5 6">
    <name type="scientific">Frankia torreyi</name>
    <dbReference type="NCBI Taxonomy" id="1856"/>
    <lineage>
        <taxon>Bacteria</taxon>
        <taxon>Bacillati</taxon>
        <taxon>Actinomycetota</taxon>
        <taxon>Actinomycetes</taxon>
        <taxon>Frankiales</taxon>
        <taxon>Frankiaceae</taxon>
        <taxon>Frankia</taxon>
    </lineage>
</organism>
<keyword evidence="1" id="KW-0805">Transcription regulation</keyword>
<comment type="caution">
    <text evidence="5">The sequence shown here is derived from an EMBL/GenBank/DDBJ whole genome shotgun (WGS) entry which is preliminary data.</text>
</comment>
<dbReference type="PROSITE" id="PS01124">
    <property type="entry name" value="HTH_ARAC_FAMILY_2"/>
    <property type="match status" value="1"/>
</dbReference>
<dbReference type="PANTHER" id="PTHR46796:SF6">
    <property type="entry name" value="ARAC SUBFAMILY"/>
    <property type="match status" value="1"/>
</dbReference>
<dbReference type="GO" id="GO:0003700">
    <property type="term" value="F:DNA-binding transcription factor activity"/>
    <property type="evidence" value="ECO:0007669"/>
    <property type="project" value="InterPro"/>
</dbReference>
<proteinExistence type="predicted"/>
<sequence length="310" mass="33651">MTADPLASGAMRFAAADLAQRFDQDVRCATRRCSVRDTGWESVLVRVAQRCDSSGRADMGVLPHPRIMLVTRGSVAVQRRDGVARRSAQLAPGKAWIVPAGVPLSYEWTQAGSGIRELVVMVLPADDLARTAALLSHRRSSPVTLTEPVLTEDRVVRSVLTALTHAMAAGVDELYAQTSAAFLLAHVLSHYGTGSPGPVGVGREDARVRTAVEFMRDNLHLPLSLADLAGSAGLSPYHFLRVFHASTGLPPRRFLTRLRIDVARHRLEDSDLSVADIARQCGFSSASQFSTAFRRETGMAPRAFRRSRAT</sequence>
<dbReference type="Gene3D" id="1.10.10.60">
    <property type="entry name" value="Homeodomain-like"/>
    <property type="match status" value="2"/>
</dbReference>
<dbReference type="AlphaFoldDB" id="A0A0D8B816"/>
<evidence type="ECO:0000256" key="1">
    <source>
        <dbReference type="ARBA" id="ARBA00023015"/>
    </source>
</evidence>
<dbReference type="PRINTS" id="PR00032">
    <property type="entry name" value="HTHARAC"/>
</dbReference>
<protein>
    <submittedName>
        <fullName evidence="5">Helix-turn-helix domain</fullName>
    </submittedName>
</protein>
<dbReference type="Pfam" id="PF12833">
    <property type="entry name" value="HTH_18"/>
    <property type="match status" value="1"/>
</dbReference>